<proteinExistence type="predicted"/>
<protein>
    <submittedName>
        <fullName evidence="1">Uncharacterized protein</fullName>
    </submittedName>
</protein>
<evidence type="ECO:0000313" key="1">
    <source>
        <dbReference type="EMBL" id="BBY66151.1"/>
    </source>
</evidence>
<name>A0A7I7TCC5_9MYCO</name>
<dbReference type="KEGG" id="mhev:MHEL_43940"/>
<evidence type="ECO:0000313" key="2">
    <source>
        <dbReference type="Proteomes" id="UP000467148"/>
    </source>
</evidence>
<gene>
    <name evidence="1" type="ORF">MHEL_43940</name>
</gene>
<dbReference type="EMBL" id="AP022596">
    <property type="protein sequence ID" value="BBY66151.1"/>
    <property type="molecule type" value="Genomic_DNA"/>
</dbReference>
<accession>A0A7I7TCC5</accession>
<dbReference type="AlphaFoldDB" id="A0A7I7TCC5"/>
<keyword evidence="2" id="KW-1185">Reference proteome</keyword>
<sequence length="89" mass="9907">MTESAPVMAKLDEMVRTTVTQVRANAMPRTDSTNRSGLRRMLAQANRRRHTKVLFPDEVASVDGREIVVEEGVSTPTIFGSPCFADRSR</sequence>
<dbReference type="Proteomes" id="UP000467148">
    <property type="component" value="Chromosome"/>
</dbReference>
<reference evidence="1 2" key="1">
    <citation type="journal article" date="2019" name="Emerg. Microbes Infect.">
        <title>Comprehensive subspecies identification of 175 nontuberculous mycobacteria species based on 7547 genomic profiles.</title>
        <authorList>
            <person name="Matsumoto Y."/>
            <person name="Kinjo T."/>
            <person name="Motooka D."/>
            <person name="Nabeya D."/>
            <person name="Jung N."/>
            <person name="Uechi K."/>
            <person name="Horii T."/>
            <person name="Iida T."/>
            <person name="Fujita J."/>
            <person name="Nakamura S."/>
        </authorList>
    </citation>
    <scope>NUCLEOTIDE SEQUENCE [LARGE SCALE GENOMIC DNA]</scope>
    <source>
        <strain evidence="1 2">JCM 30396</strain>
    </source>
</reference>
<organism evidence="1 2">
    <name type="scientific">Mycolicibacterium helvum</name>
    <dbReference type="NCBI Taxonomy" id="1534349"/>
    <lineage>
        <taxon>Bacteria</taxon>
        <taxon>Bacillati</taxon>
        <taxon>Actinomycetota</taxon>
        <taxon>Actinomycetes</taxon>
        <taxon>Mycobacteriales</taxon>
        <taxon>Mycobacteriaceae</taxon>
        <taxon>Mycolicibacterium</taxon>
    </lineage>
</organism>